<comment type="caution">
    <text evidence="3">The sequence shown here is derived from an EMBL/GenBank/DDBJ whole genome shotgun (WGS) entry which is preliminary data.</text>
</comment>
<feature type="compositionally biased region" description="Basic and acidic residues" evidence="1">
    <location>
        <begin position="218"/>
        <end position="229"/>
    </location>
</feature>
<evidence type="ECO:0000313" key="3">
    <source>
        <dbReference type="EMBL" id="RAM36129.1"/>
    </source>
</evidence>
<gene>
    <name evidence="3" type="ORF">DBZ45_18505</name>
</gene>
<evidence type="ECO:0000256" key="1">
    <source>
        <dbReference type="SAM" id="MobiDB-lite"/>
    </source>
</evidence>
<evidence type="ECO:0000313" key="4">
    <source>
        <dbReference type="Proteomes" id="UP000249166"/>
    </source>
</evidence>
<dbReference type="SMART" id="SM00418">
    <property type="entry name" value="HTH_ARSR"/>
    <property type="match status" value="1"/>
</dbReference>
<feature type="domain" description="HTH arsR-type" evidence="2">
    <location>
        <begin position="25"/>
        <end position="135"/>
    </location>
</feature>
<dbReference type="Gene3D" id="1.10.10.10">
    <property type="entry name" value="Winged helix-like DNA-binding domain superfamily/Winged helix DNA-binding domain"/>
    <property type="match status" value="1"/>
</dbReference>
<dbReference type="AlphaFoldDB" id="A0A328HC87"/>
<dbReference type="Pfam" id="PF12840">
    <property type="entry name" value="HTH_20"/>
    <property type="match status" value="1"/>
</dbReference>
<feature type="region of interest" description="Disordered" evidence="1">
    <location>
        <begin position="208"/>
        <end position="251"/>
    </location>
</feature>
<dbReference type="GO" id="GO:0003700">
    <property type="term" value="F:DNA-binding transcription factor activity"/>
    <property type="evidence" value="ECO:0007669"/>
    <property type="project" value="InterPro"/>
</dbReference>
<dbReference type="Proteomes" id="UP000249166">
    <property type="component" value="Unassembled WGS sequence"/>
</dbReference>
<protein>
    <submittedName>
        <fullName evidence="3">ArsR family transcriptional regulator</fullName>
    </submittedName>
</protein>
<organism evidence="3 4">
    <name type="scientific">Arthrobacter globiformis</name>
    <dbReference type="NCBI Taxonomy" id="1665"/>
    <lineage>
        <taxon>Bacteria</taxon>
        <taxon>Bacillati</taxon>
        <taxon>Actinomycetota</taxon>
        <taxon>Actinomycetes</taxon>
        <taxon>Micrococcales</taxon>
        <taxon>Micrococcaceae</taxon>
        <taxon>Arthrobacter</taxon>
    </lineage>
</organism>
<name>A0A328HC87_ARTGO</name>
<dbReference type="OrthoDB" id="7945987at2"/>
<accession>A0A328HC87</accession>
<dbReference type="RefSeq" id="WP_111905279.1">
    <property type="nucleotide sequence ID" value="NZ_QLNP01000098.1"/>
</dbReference>
<sequence length="251" mass="27812">MAAKPNIETPDVQDLPYPVRKMDPASLKALAHPLRVQILEMLSRYGAQTACSLGDLLGESSGSTSYHLRQLAKHDFVREVEGKGTARERWWERPRGAIEVSSPELASSPATQEASRLVNREFEHRRQAVLADFMAHGADTLDREWLEAAIVSTANVRMNEEQLAAYTRAMDAYSYRLLEGIRGEDEQEGARPVQIHFNAFPILGVPASAGSRGQRKAQPAEHAAEHTAEHNAAQAKYSSTKESTSPERKEP</sequence>
<proteinExistence type="predicted"/>
<dbReference type="EMBL" id="QLNP01000098">
    <property type="protein sequence ID" value="RAM36129.1"/>
    <property type="molecule type" value="Genomic_DNA"/>
</dbReference>
<dbReference type="InterPro" id="IPR036390">
    <property type="entry name" value="WH_DNA-bd_sf"/>
</dbReference>
<dbReference type="InterPro" id="IPR036388">
    <property type="entry name" value="WH-like_DNA-bd_sf"/>
</dbReference>
<dbReference type="CDD" id="cd00090">
    <property type="entry name" value="HTH_ARSR"/>
    <property type="match status" value="1"/>
</dbReference>
<evidence type="ECO:0000259" key="2">
    <source>
        <dbReference type="SMART" id="SM00418"/>
    </source>
</evidence>
<dbReference type="SUPFAM" id="SSF46785">
    <property type="entry name" value="Winged helix' DNA-binding domain"/>
    <property type="match status" value="1"/>
</dbReference>
<reference evidence="3 4" key="1">
    <citation type="submission" date="2018-04" db="EMBL/GenBank/DDBJ databases">
        <title>Bacteria isolated from cave deposits of Manipur.</title>
        <authorList>
            <person name="Sahoo D."/>
            <person name="Sarangthem I."/>
            <person name="Nandeibam J."/>
        </authorList>
    </citation>
    <scope>NUCLEOTIDE SEQUENCE [LARGE SCALE GENOMIC DNA]</scope>
    <source>
        <strain evidence="4">mrc11</strain>
    </source>
</reference>
<dbReference type="InterPro" id="IPR011991">
    <property type="entry name" value="ArsR-like_HTH"/>
</dbReference>
<dbReference type="InterPro" id="IPR001845">
    <property type="entry name" value="HTH_ArsR_DNA-bd_dom"/>
</dbReference>